<dbReference type="InterPro" id="IPR043129">
    <property type="entry name" value="ATPase_NBD"/>
</dbReference>
<dbReference type="NCBIfam" id="NF007251">
    <property type="entry name" value="PRK09698.1"/>
    <property type="match status" value="1"/>
</dbReference>
<gene>
    <name evidence="2" type="primary">alsK</name>
    <name evidence="2" type="ORF">KGMB01110_21600</name>
</gene>
<dbReference type="EMBL" id="BHGK01000001">
    <property type="protein sequence ID" value="GCA67724.1"/>
    <property type="molecule type" value="Genomic_DNA"/>
</dbReference>
<dbReference type="Pfam" id="PF00480">
    <property type="entry name" value="ROK"/>
    <property type="match status" value="1"/>
</dbReference>
<accession>A0A391P173</accession>
<dbReference type="InterPro" id="IPR000600">
    <property type="entry name" value="ROK"/>
</dbReference>
<protein>
    <submittedName>
        <fullName evidence="2">D-allose kinase</fullName>
    </submittedName>
</protein>
<organism evidence="2 3">
    <name type="scientific">Mediterraneibacter butyricigenes</name>
    <dbReference type="NCBI Taxonomy" id="2316025"/>
    <lineage>
        <taxon>Bacteria</taxon>
        <taxon>Bacillati</taxon>
        <taxon>Bacillota</taxon>
        <taxon>Clostridia</taxon>
        <taxon>Lachnospirales</taxon>
        <taxon>Lachnospiraceae</taxon>
        <taxon>Mediterraneibacter</taxon>
    </lineage>
</organism>
<dbReference type="InterPro" id="IPR049874">
    <property type="entry name" value="ROK_cs"/>
</dbReference>
<evidence type="ECO:0000313" key="2">
    <source>
        <dbReference type="EMBL" id="GCA67724.1"/>
    </source>
</evidence>
<dbReference type="SUPFAM" id="SSF53067">
    <property type="entry name" value="Actin-like ATPase domain"/>
    <property type="match status" value="1"/>
</dbReference>
<dbReference type="Gene3D" id="3.30.420.40">
    <property type="match status" value="2"/>
</dbReference>
<dbReference type="RefSeq" id="WP_119298376.1">
    <property type="nucleotide sequence ID" value="NZ_BHGK01000001.1"/>
</dbReference>
<dbReference type="CDD" id="cd24070">
    <property type="entry name" value="ASKHA_NBD_ROK_AlsK"/>
    <property type="match status" value="1"/>
</dbReference>
<dbReference type="AlphaFoldDB" id="A0A391P173"/>
<comment type="caution">
    <text evidence="2">The sequence shown here is derived from an EMBL/GenBank/DDBJ whole genome shotgun (WGS) entry which is preliminary data.</text>
</comment>
<dbReference type="PANTHER" id="PTHR18964">
    <property type="entry name" value="ROK (REPRESSOR, ORF, KINASE) FAMILY"/>
    <property type="match status" value="1"/>
</dbReference>
<dbReference type="Proteomes" id="UP000265643">
    <property type="component" value="Unassembled WGS sequence"/>
</dbReference>
<reference evidence="3" key="1">
    <citation type="submission" date="2018-09" db="EMBL/GenBank/DDBJ databases">
        <title>Draft Genome Sequence of Mediterraneibacter sp. KCTC 15684.</title>
        <authorList>
            <person name="Kim J.S."/>
            <person name="Han K.I."/>
            <person name="Suh M.K."/>
            <person name="Lee K.C."/>
            <person name="Eom M.K."/>
            <person name="Lee J.H."/>
            <person name="Park S.H."/>
            <person name="Kang S.W."/>
            <person name="Park J.E."/>
            <person name="Oh B.S."/>
            <person name="Yu S.Y."/>
            <person name="Choi S.H."/>
            <person name="Lee D.H."/>
            <person name="Yoon H."/>
            <person name="Kim B."/>
            <person name="Yang S.J."/>
            <person name="Lee J.S."/>
        </authorList>
    </citation>
    <scope>NUCLEOTIDE SEQUENCE [LARGE SCALE GENOMIC DNA]</scope>
    <source>
        <strain evidence="3">KCTC 15684</strain>
    </source>
</reference>
<evidence type="ECO:0000313" key="3">
    <source>
        <dbReference type="Proteomes" id="UP000265643"/>
    </source>
</evidence>
<dbReference type="PROSITE" id="PS01125">
    <property type="entry name" value="ROK"/>
    <property type="match status" value="1"/>
</dbReference>
<keyword evidence="3" id="KW-1185">Reference proteome</keyword>
<keyword evidence="2" id="KW-0808">Transferase</keyword>
<comment type="similarity">
    <text evidence="1">Belongs to the ROK (NagC/XylR) family.</text>
</comment>
<name>A0A391P173_9FIRM</name>
<sequence>MEERFVLGIDVGGTNIRVGLVDEQFGLHEFKMEKTANITADGNTVENLIELVKKYLAEHAEGKQVVGISIGFPSTIDKSRRVILSTPNIAGLDNLNIVDVMEEKVGIPTFVNKDVNMLMLFDMHHGSIPEDGITTGFYLGTGLGNAISINGELLIGKNGAAAELGHIPTRDGESLGKCGCGNTGCMELFASGKYLQHLCDTCFEGTFIGDIFEKHGDHEIIHKFVHDLALPVAAEINILDPDYIILGGGLTQMKAFPKDLLEAAIHEHARKPYPEQNLKFVYSVPGQENGVIGAGIHGFKQLDRKAGN</sequence>
<dbReference type="GO" id="GO:0016301">
    <property type="term" value="F:kinase activity"/>
    <property type="evidence" value="ECO:0007669"/>
    <property type="project" value="UniProtKB-KW"/>
</dbReference>
<proteinExistence type="inferred from homology"/>
<keyword evidence="2" id="KW-0418">Kinase</keyword>
<dbReference type="PANTHER" id="PTHR18964:SF149">
    <property type="entry name" value="BIFUNCTIONAL UDP-N-ACETYLGLUCOSAMINE 2-EPIMERASE_N-ACETYLMANNOSAMINE KINASE"/>
    <property type="match status" value="1"/>
</dbReference>
<evidence type="ECO:0000256" key="1">
    <source>
        <dbReference type="ARBA" id="ARBA00006479"/>
    </source>
</evidence>